<feature type="coiled-coil region" evidence="1">
    <location>
        <begin position="167"/>
        <end position="215"/>
    </location>
</feature>
<evidence type="ECO:0000259" key="3">
    <source>
        <dbReference type="Pfam" id="PF20231"/>
    </source>
</evidence>
<evidence type="ECO:0000256" key="1">
    <source>
        <dbReference type="SAM" id="Coils"/>
    </source>
</evidence>
<keyword evidence="5" id="KW-1185">Reference proteome</keyword>
<dbReference type="EMBL" id="JACAZH010000001">
    <property type="protein sequence ID" value="KAF7378269.1"/>
    <property type="molecule type" value="Genomic_DNA"/>
</dbReference>
<sequence length="1031" mass="116154">MGFFKRAQPDSDYDPDYKPDPPRKKQALSLPPSSPPSEISPLDDEFDTHPPTPKMQPFTPEYNDSMDDMQPLPPLPALFPFIQPNLVASGSAEPSQLQTPRHNRTARRAGSLEPRSSSPMSTVDVEPLKPRTKKGRPPYTPHTRRLKRTVQKLRSSNRSPDKRMVSAAELELENKAAAKKQKALLEAEAKERERVQQAAKEAAESKARLEEDETRRAQGVIKRITASEADGGFNFKNLDQFFTALWRTGSGGDQYISKIITTYRSPETKQNFISQEMAKIFEREGRAIQALLTRDWTTSIMDLLKNFSMDQLATELEANAPYLWAALAVLADPDQATRREADGENRRNKGLVFTTICALISVLRSQKANNFQLVIGLFLLGSGASKREIEVLAHAGLSISYTSIISHVKDLSREGLQKIREVCRTSMVQIVWDNLNIAFKVASQRLQAKSHFDSGTTSTIIPVFDPSTGTLAPHGTLPLDMKPPRERTLPVLDWSPKDVLPSPESAEQLSTSCFWQMKRLALEHLPGVSDDLKNSLGECPEVNQIPLHRTFQYPLPALQEDESTLEGTLAVYIKNLQTMGMGDDELEKHGLMFDDGDLLTDSLKEKIESARRNSTAPIAGMRASVRRWGLFHAQMAGCRLTINEHWGMPNSVWSGGLWWEHNKLLKRKPLMAGWGSKKATEWKPAHELMQISLSAHIVDAFRIYCGNESLSDWARSATASEFEAVAKTVFDNLFSTAAINKLRADSKNDITLENAILYNRDALFYVELTQAIKKGDIGRVLNVLAIWMVMMRAPKTMPRYADAIFETLVRIRNFPPKLRELYLANWLVNLTGKLFGFKPVDLLQEHQNFWAKIIYNAKGTNKSWKWLAMITVCIFTLRDAMRTVQAAFKITAYGEKHKTPPIDAEVALIAKALEKEKIQTYLADRPANDHVKPVRDLIKEGAVYANSRRAFHRFTRDTRKPEKRGGDIVTGAEERDENEEAEDGEEEDYEPTEDDLRLDDEEFLLEPAQVLASAMEIVDQALDDLDLGGEE</sequence>
<feature type="compositionally biased region" description="Low complexity" evidence="2">
    <location>
        <begin position="28"/>
        <end position="40"/>
    </location>
</feature>
<feature type="region of interest" description="Disordered" evidence="2">
    <location>
        <begin position="1"/>
        <end position="164"/>
    </location>
</feature>
<accession>A0A8H6ZIS0</accession>
<evidence type="ECO:0000313" key="4">
    <source>
        <dbReference type="EMBL" id="KAF7378269.1"/>
    </source>
</evidence>
<feature type="region of interest" description="Disordered" evidence="2">
    <location>
        <begin position="955"/>
        <end position="998"/>
    </location>
</feature>
<dbReference type="AlphaFoldDB" id="A0A8H6ZIS0"/>
<feature type="compositionally biased region" description="Basic residues" evidence="2">
    <location>
        <begin position="130"/>
        <end position="151"/>
    </location>
</feature>
<feature type="compositionally biased region" description="Basic and acidic residues" evidence="2">
    <location>
        <begin position="955"/>
        <end position="966"/>
    </location>
</feature>
<gene>
    <name evidence="4" type="ORF">MSAN_00252300</name>
</gene>
<feature type="compositionally biased region" description="Acidic residues" evidence="2">
    <location>
        <begin position="974"/>
        <end position="998"/>
    </location>
</feature>
<feature type="domain" description="DUF6589" evidence="3">
    <location>
        <begin position="495"/>
        <end position="897"/>
    </location>
</feature>
<comment type="caution">
    <text evidence="4">The sequence shown here is derived from an EMBL/GenBank/DDBJ whole genome shotgun (WGS) entry which is preliminary data.</text>
</comment>
<dbReference type="Proteomes" id="UP000623467">
    <property type="component" value="Unassembled WGS sequence"/>
</dbReference>
<feature type="compositionally biased region" description="Polar residues" evidence="2">
    <location>
        <begin position="86"/>
        <end position="100"/>
    </location>
</feature>
<keyword evidence="1" id="KW-0175">Coiled coil</keyword>
<dbReference type="OrthoDB" id="5424058at2759"/>
<evidence type="ECO:0000256" key="2">
    <source>
        <dbReference type="SAM" id="MobiDB-lite"/>
    </source>
</evidence>
<protein>
    <recommendedName>
        <fullName evidence="3">DUF6589 domain-containing protein</fullName>
    </recommendedName>
</protein>
<reference evidence="4" key="1">
    <citation type="submission" date="2020-05" db="EMBL/GenBank/DDBJ databases">
        <title>Mycena genomes resolve the evolution of fungal bioluminescence.</title>
        <authorList>
            <person name="Tsai I.J."/>
        </authorList>
    </citation>
    <scope>NUCLEOTIDE SEQUENCE</scope>
    <source>
        <strain evidence="4">160909Yilan</strain>
    </source>
</reference>
<proteinExistence type="predicted"/>
<evidence type="ECO:0000313" key="5">
    <source>
        <dbReference type="Proteomes" id="UP000623467"/>
    </source>
</evidence>
<name>A0A8H6ZIS0_9AGAR</name>
<dbReference type="InterPro" id="IPR046496">
    <property type="entry name" value="DUF6589"/>
</dbReference>
<dbReference type="Pfam" id="PF20231">
    <property type="entry name" value="DUF6589"/>
    <property type="match status" value="1"/>
</dbReference>
<organism evidence="4 5">
    <name type="scientific">Mycena sanguinolenta</name>
    <dbReference type="NCBI Taxonomy" id="230812"/>
    <lineage>
        <taxon>Eukaryota</taxon>
        <taxon>Fungi</taxon>
        <taxon>Dikarya</taxon>
        <taxon>Basidiomycota</taxon>
        <taxon>Agaricomycotina</taxon>
        <taxon>Agaricomycetes</taxon>
        <taxon>Agaricomycetidae</taxon>
        <taxon>Agaricales</taxon>
        <taxon>Marasmiineae</taxon>
        <taxon>Mycenaceae</taxon>
        <taxon>Mycena</taxon>
    </lineage>
</organism>